<dbReference type="InterPro" id="IPR012349">
    <property type="entry name" value="Split_barrel_FMN-bd"/>
</dbReference>
<accession>A0A7W6BNU0</accession>
<dbReference type="SUPFAM" id="SSF50475">
    <property type="entry name" value="FMN-binding split barrel"/>
    <property type="match status" value="1"/>
</dbReference>
<dbReference type="EMBL" id="JACIDO010000001">
    <property type="protein sequence ID" value="MBB3934177.1"/>
    <property type="molecule type" value="Genomic_DNA"/>
</dbReference>
<comment type="caution">
    <text evidence="3">The sequence shown here is derived from an EMBL/GenBank/DDBJ whole genome shotgun (WGS) entry which is preliminary data.</text>
</comment>
<dbReference type="AlphaFoldDB" id="A0A7W6BNU0"/>
<keyword evidence="1 3" id="KW-0560">Oxidoreductase</keyword>
<dbReference type="InterPro" id="IPR002563">
    <property type="entry name" value="Flavin_Rdtase-like_dom"/>
</dbReference>
<sequence length="172" mass="18175">MSAAAASPVLPNDAEPVDRSAFRDAMARLGAAVTIVTTDGPGGRTGFAATAVCSVTDDPPTLLVCINRASSAYQPVRWNGRVCVNVLGDEQAEVSRVFGGRTPADERFAAASWRSNASGTPELEGALVSIGCEIETVTEAGTHDVLFCRVVSIRSREDGGALIYFDRTYHRL</sequence>
<name>A0A7W6BNU0_9HYPH</name>
<reference evidence="3 4" key="1">
    <citation type="submission" date="2020-08" db="EMBL/GenBank/DDBJ databases">
        <title>Genomic Encyclopedia of Type Strains, Phase IV (KMG-IV): sequencing the most valuable type-strain genomes for metagenomic binning, comparative biology and taxonomic classification.</title>
        <authorList>
            <person name="Goeker M."/>
        </authorList>
    </citation>
    <scope>NUCLEOTIDE SEQUENCE [LARGE SCALE GENOMIC DNA]</scope>
    <source>
        <strain evidence="3 4">DSM 25024</strain>
    </source>
</reference>
<dbReference type="EC" id="1.5.1.-" evidence="3"/>
<gene>
    <name evidence="3" type="ORF">GGR05_000288</name>
</gene>
<dbReference type="SMART" id="SM00903">
    <property type="entry name" value="Flavin_Reduct"/>
    <property type="match status" value="1"/>
</dbReference>
<dbReference type="GO" id="GO:0042602">
    <property type="term" value="F:riboflavin reductase (NADPH) activity"/>
    <property type="evidence" value="ECO:0007669"/>
    <property type="project" value="TreeGrafter"/>
</dbReference>
<feature type="domain" description="Flavin reductase like" evidence="2">
    <location>
        <begin position="26"/>
        <end position="171"/>
    </location>
</feature>
<proteinExistence type="predicted"/>
<organism evidence="3 4">
    <name type="scientific">Aureimonas phyllosphaerae</name>
    <dbReference type="NCBI Taxonomy" id="1166078"/>
    <lineage>
        <taxon>Bacteria</taxon>
        <taxon>Pseudomonadati</taxon>
        <taxon>Pseudomonadota</taxon>
        <taxon>Alphaproteobacteria</taxon>
        <taxon>Hyphomicrobiales</taxon>
        <taxon>Aurantimonadaceae</taxon>
        <taxon>Aureimonas</taxon>
    </lineage>
</organism>
<protein>
    <submittedName>
        <fullName evidence="3">Flavin reductase</fullName>
        <ecNumber evidence="3">1.5.1.-</ecNumber>
    </submittedName>
</protein>
<evidence type="ECO:0000259" key="2">
    <source>
        <dbReference type="SMART" id="SM00903"/>
    </source>
</evidence>
<dbReference type="OrthoDB" id="9789254at2"/>
<dbReference type="GO" id="GO:0006208">
    <property type="term" value="P:pyrimidine nucleobase catabolic process"/>
    <property type="evidence" value="ECO:0007669"/>
    <property type="project" value="TreeGrafter"/>
</dbReference>
<dbReference type="GO" id="GO:0010181">
    <property type="term" value="F:FMN binding"/>
    <property type="evidence" value="ECO:0007669"/>
    <property type="project" value="InterPro"/>
</dbReference>
<dbReference type="PANTHER" id="PTHR30466">
    <property type="entry name" value="FLAVIN REDUCTASE"/>
    <property type="match status" value="1"/>
</dbReference>
<dbReference type="Proteomes" id="UP000531216">
    <property type="component" value="Unassembled WGS sequence"/>
</dbReference>
<evidence type="ECO:0000313" key="4">
    <source>
        <dbReference type="Proteomes" id="UP000531216"/>
    </source>
</evidence>
<keyword evidence="4" id="KW-1185">Reference proteome</keyword>
<dbReference type="RefSeq" id="WP_090958891.1">
    <property type="nucleotide sequence ID" value="NZ_FOOA01000001.1"/>
</dbReference>
<dbReference type="PANTHER" id="PTHR30466:SF1">
    <property type="entry name" value="FMN REDUCTASE (NADH) RUTF"/>
    <property type="match status" value="1"/>
</dbReference>
<evidence type="ECO:0000313" key="3">
    <source>
        <dbReference type="EMBL" id="MBB3934177.1"/>
    </source>
</evidence>
<dbReference type="Gene3D" id="2.30.110.10">
    <property type="entry name" value="Electron Transport, Fmn-binding Protein, Chain A"/>
    <property type="match status" value="1"/>
</dbReference>
<dbReference type="InterPro" id="IPR050268">
    <property type="entry name" value="NADH-dep_flavin_reductase"/>
</dbReference>
<evidence type="ECO:0000256" key="1">
    <source>
        <dbReference type="ARBA" id="ARBA00023002"/>
    </source>
</evidence>
<dbReference type="Pfam" id="PF01613">
    <property type="entry name" value="Flavin_Reduct"/>
    <property type="match status" value="1"/>
</dbReference>